<sequence>QVPPPPSSHAALAGGERIWSRVEVDGCLKYVLELQEQKDMYEQSVQDIYSRCSTIKSSKTTEKGLEDLRQHMEANTKDKIHNSSPFWRTKFNVKSQGGTAMKR</sequence>
<dbReference type="EMBL" id="CAUYUJ010001091">
    <property type="protein sequence ID" value="CAK0794118.1"/>
    <property type="molecule type" value="Genomic_DNA"/>
</dbReference>
<organism evidence="1 2">
    <name type="scientific">Prorocentrum cordatum</name>
    <dbReference type="NCBI Taxonomy" id="2364126"/>
    <lineage>
        <taxon>Eukaryota</taxon>
        <taxon>Sar</taxon>
        <taxon>Alveolata</taxon>
        <taxon>Dinophyceae</taxon>
        <taxon>Prorocentrales</taxon>
        <taxon>Prorocentraceae</taxon>
        <taxon>Prorocentrum</taxon>
    </lineage>
</organism>
<reference evidence="1" key="1">
    <citation type="submission" date="2023-10" db="EMBL/GenBank/DDBJ databases">
        <authorList>
            <person name="Chen Y."/>
            <person name="Shah S."/>
            <person name="Dougan E. K."/>
            <person name="Thang M."/>
            <person name="Chan C."/>
        </authorList>
    </citation>
    <scope>NUCLEOTIDE SEQUENCE [LARGE SCALE GENOMIC DNA]</scope>
</reference>
<gene>
    <name evidence="1" type="ORF">PCOR1329_LOCUS4206</name>
</gene>
<keyword evidence="2" id="KW-1185">Reference proteome</keyword>
<name>A0ABN9PQI4_9DINO</name>
<feature type="non-terminal residue" evidence="1">
    <location>
        <position position="1"/>
    </location>
</feature>
<evidence type="ECO:0000313" key="2">
    <source>
        <dbReference type="Proteomes" id="UP001189429"/>
    </source>
</evidence>
<comment type="caution">
    <text evidence="1">The sequence shown here is derived from an EMBL/GenBank/DDBJ whole genome shotgun (WGS) entry which is preliminary data.</text>
</comment>
<protein>
    <submittedName>
        <fullName evidence="1">Uncharacterized protein</fullName>
    </submittedName>
</protein>
<dbReference type="Proteomes" id="UP001189429">
    <property type="component" value="Unassembled WGS sequence"/>
</dbReference>
<proteinExistence type="predicted"/>
<evidence type="ECO:0000313" key="1">
    <source>
        <dbReference type="EMBL" id="CAK0794118.1"/>
    </source>
</evidence>
<accession>A0ABN9PQI4</accession>